<evidence type="ECO:0000256" key="4">
    <source>
        <dbReference type="ARBA" id="ARBA00022692"/>
    </source>
</evidence>
<dbReference type="SUPFAM" id="SSF56935">
    <property type="entry name" value="Porins"/>
    <property type="match status" value="1"/>
</dbReference>
<feature type="signal peptide" evidence="8">
    <location>
        <begin position="1"/>
        <end position="19"/>
    </location>
</feature>
<sequence length="783" mass="90177">MKKHFILLFVLSFSFSTYCQLVRFTGKIINKSTKQSLEGAFINLTPMKTVKYTNDSGDFIFPKFKAGKYVISIKYLGFLNYKQTLNIQKDTTIEVQLTPFATELEEVVVNGKTESSVNKLTIGVNSLSKEQILNIPSIGGEHDLTRLFTLTPGVKSDNEGSAGLYVRGGTNDQNLFLINNAPLYKNSHLFGFLSPFNSDMIEKADLYKGSFPARFGGRLSSILDVKLKMPRMDKYKISGSIGIISSKLTVEVPLVKDKVSLLIGGRRSYFDIFTAFFNGTGTTSGPYYKFYDFNGSLSWKINKNNVIQLFTYLDKDKLTASFDGETEKQDYSQSWNSNIWGLSLTSYFTPKFNNYVDFTLSNYNMNLFVARNQQGEQFSNTFQSQINTFGLKNTAEINVSNNYSFKLGGAYNQYLFQPGKLKYEGKDLNFFESKLDSIQAIESTFFVENELKLKKWIANIGFRFNSYNVQNQAYYFKEPRITLGYVFNESSSIKVSFSQMNQPLQLLTNPGLGFPVDLWVSSTNKIKPQQSNQFSFSYNQDMRLKREKFLSLRIEGYYKEMSNIISYRDGYSSTDFTEFSQNNEREWSRIVTQGTGKSYGIETLLEKKYGKLKGWIGYTLSWTTNKFDDLNLGKEFYARHDRRHDFSVVAMYQLKKRWSLNASWIYQTGQAITLPSAVYSIPTYSLVSNKFIGYSNLGYINGERNSYRMIPTHRLDFSIQRKTTHKWGIGQWELSFYNLYNRQNPYYYFVDSGQRVKSVSLFGVIPSFSYSFKIYSSNFKHPL</sequence>
<dbReference type="Gene3D" id="2.40.170.20">
    <property type="entry name" value="TonB-dependent receptor, beta-barrel domain"/>
    <property type="match status" value="1"/>
</dbReference>
<proteinExistence type="inferred from homology"/>
<evidence type="ECO:0000313" key="10">
    <source>
        <dbReference type="EMBL" id="PWK19460.1"/>
    </source>
</evidence>
<dbReference type="InterPro" id="IPR036942">
    <property type="entry name" value="Beta-barrel_TonB_sf"/>
</dbReference>
<keyword evidence="2 7" id="KW-0813">Transport</keyword>
<dbReference type="InterPro" id="IPR008969">
    <property type="entry name" value="CarboxyPept-like_regulatory"/>
</dbReference>
<dbReference type="SUPFAM" id="SSF49464">
    <property type="entry name" value="Carboxypeptidase regulatory domain-like"/>
    <property type="match status" value="1"/>
</dbReference>
<keyword evidence="8" id="KW-0732">Signal</keyword>
<dbReference type="RefSeq" id="WP_109744642.1">
    <property type="nucleotide sequence ID" value="NZ_QGGO01000027.1"/>
</dbReference>
<dbReference type="GO" id="GO:0009279">
    <property type="term" value="C:cell outer membrane"/>
    <property type="evidence" value="ECO:0007669"/>
    <property type="project" value="UniProtKB-SubCell"/>
</dbReference>
<dbReference type="AlphaFoldDB" id="A0A316E994"/>
<dbReference type="InterPro" id="IPR039426">
    <property type="entry name" value="TonB-dep_rcpt-like"/>
</dbReference>
<keyword evidence="10" id="KW-0675">Receptor</keyword>
<keyword evidence="11" id="KW-1185">Reference proteome</keyword>
<evidence type="ECO:0000256" key="8">
    <source>
        <dbReference type="SAM" id="SignalP"/>
    </source>
</evidence>
<keyword evidence="4 7" id="KW-0812">Transmembrane</keyword>
<comment type="subcellular location">
    <subcellularLocation>
        <location evidence="1 7">Cell outer membrane</location>
        <topology evidence="1 7">Multi-pass membrane protein</topology>
    </subcellularLocation>
</comment>
<dbReference type="InterPro" id="IPR037066">
    <property type="entry name" value="Plug_dom_sf"/>
</dbReference>
<evidence type="ECO:0000256" key="5">
    <source>
        <dbReference type="ARBA" id="ARBA00023136"/>
    </source>
</evidence>
<dbReference type="EMBL" id="QGGO01000027">
    <property type="protein sequence ID" value="PWK19460.1"/>
    <property type="molecule type" value="Genomic_DNA"/>
</dbReference>
<gene>
    <name evidence="10" type="ORF">LV89_03979</name>
</gene>
<name>A0A316E994_9BACT</name>
<comment type="caution">
    <text evidence="10">The sequence shown here is derived from an EMBL/GenBank/DDBJ whole genome shotgun (WGS) entry which is preliminary data.</text>
</comment>
<dbReference type="Gene3D" id="2.60.40.1120">
    <property type="entry name" value="Carboxypeptidase-like, regulatory domain"/>
    <property type="match status" value="1"/>
</dbReference>
<dbReference type="Pfam" id="PF07715">
    <property type="entry name" value="Plug"/>
    <property type="match status" value="1"/>
</dbReference>
<reference evidence="10 11" key="1">
    <citation type="submission" date="2018-05" db="EMBL/GenBank/DDBJ databases">
        <title>Genomic Encyclopedia of Archaeal and Bacterial Type Strains, Phase II (KMG-II): from individual species to whole genera.</title>
        <authorList>
            <person name="Goeker M."/>
        </authorList>
    </citation>
    <scope>NUCLEOTIDE SEQUENCE [LARGE SCALE GENOMIC DNA]</scope>
    <source>
        <strain evidence="10 11">DSM 22214</strain>
    </source>
</reference>
<keyword evidence="3 7" id="KW-1134">Transmembrane beta strand</keyword>
<dbReference type="InterPro" id="IPR012910">
    <property type="entry name" value="Plug_dom"/>
</dbReference>
<keyword evidence="6 7" id="KW-0998">Cell outer membrane</keyword>
<comment type="similarity">
    <text evidence="7">Belongs to the TonB-dependent receptor family.</text>
</comment>
<feature type="chain" id="PRO_5016263615" evidence="8">
    <location>
        <begin position="20"/>
        <end position="783"/>
    </location>
</feature>
<dbReference type="Pfam" id="PF13715">
    <property type="entry name" value="CarbopepD_reg_2"/>
    <property type="match status" value="1"/>
</dbReference>
<evidence type="ECO:0000256" key="6">
    <source>
        <dbReference type="ARBA" id="ARBA00023237"/>
    </source>
</evidence>
<evidence type="ECO:0000256" key="2">
    <source>
        <dbReference type="ARBA" id="ARBA00022448"/>
    </source>
</evidence>
<organism evidence="10 11">
    <name type="scientific">Arcicella aurantiaca</name>
    <dbReference type="NCBI Taxonomy" id="591202"/>
    <lineage>
        <taxon>Bacteria</taxon>
        <taxon>Pseudomonadati</taxon>
        <taxon>Bacteroidota</taxon>
        <taxon>Cytophagia</taxon>
        <taxon>Cytophagales</taxon>
        <taxon>Flectobacillaceae</taxon>
        <taxon>Arcicella</taxon>
    </lineage>
</organism>
<accession>A0A316E994</accession>
<dbReference type="Proteomes" id="UP000245489">
    <property type="component" value="Unassembled WGS sequence"/>
</dbReference>
<dbReference type="PROSITE" id="PS52016">
    <property type="entry name" value="TONB_DEPENDENT_REC_3"/>
    <property type="match status" value="1"/>
</dbReference>
<evidence type="ECO:0000256" key="1">
    <source>
        <dbReference type="ARBA" id="ARBA00004571"/>
    </source>
</evidence>
<evidence type="ECO:0000256" key="7">
    <source>
        <dbReference type="PROSITE-ProRule" id="PRU01360"/>
    </source>
</evidence>
<evidence type="ECO:0000259" key="9">
    <source>
        <dbReference type="Pfam" id="PF07715"/>
    </source>
</evidence>
<dbReference type="OrthoDB" id="9804995at2"/>
<feature type="domain" description="TonB-dependent receptor plug" evidence="9">
    <location>
        <begin position="121"/>
        <end position="218"/>
    </location>
</feature>
<evidence type="ECO:0000313" key="11">
    <source>
        <dbReference type="Proteomes" id="UP000245489"/>
    </source>
</evidence>
<dbReference type="Gene3D" id="2.170.130.10">
    <property type="entry name" value="TonB-dependent receptor, plug domain"/>
    <property type="match status" value="1"/>
</dbReference>
<keyword evidence="5 7" id="KW-0472">Membrane</keyword>
<protein>
    <submittedName>
        <fullName evidence="10">TonB-dependent receptor-like protein</fullName>
    </submittedName>
</protein>
<evidence type="ECO:0000256" key="3">
    <source>
        <dbReference type="ARBA" id="ARBA00022452"/>
    </source>
</evidence>